<reference evidence="3 4" key="1">
    <citation type="submission" date="2019-07" db="EMBL/GenBank/DDBJ databases">
        <title>Novel species isolated from glacier.</title>
        <authorList>
            <person name="Liu Q."/>
            <person name="Xin Y.-H."/>
        </authorList>
    </citation>
    <scope>NUCLEOTIDE SEQUENCE [LARGE SCALE GENOMIC DNA]</scope>
    <source>
        <strain evidence="3 4">LB1R16</strain>
    </source>
</reference>
<dbReference type="Proteomes" id="UP000317894">
    <property type="component" value="Unassembled WGS sequence"/>
</dbReference>
<dbReference type="RefSeq" id="WP_144237528.1">
    <property type="nucleotide sequence ID" value="NZ_VJWA01000002.1"/>
</dbReference>
<feature type="signal peptide" evidence="1">
    <location>
        <begin position="1"/>
        <end position="20"/>
    </location>
</feature>
<accession>A0A552U7Y2</accession>
<dbReference type="NCBIfam" id="NF035944">
    <property type="entry name" value="PEPxxWA-CTERM"/>
    <property type="match status" value="1"/>
</dbReference>
<protein>
    <submittedName>
        <fullName evidence="3">PEP-CTERM sorting domain-containing protein</fullName>
    </submittedName>
</protein>
<name>A0A552U7Y2_9SPHN</name>
<dbReference type="NCBIfam" id="TIGR02595">
    <property type="entry name" value="PEP_CTERM"/>
    <property type="match status" value="1"/>
</dbReference>
<proteinExistence type="predicted"/>
<keyword evidence="4" id="KW-1185">Reference proteome</keyword>
<comment type="caution">
    <text evidence="3">The sequence shown here is derived from an EMBL/GenBank/DDBJ whole genome shotgun (WGS) entry which is preliminary data.</text>
</comment>
<evidence type="ECO:0000259" key="2">
    <source>
        <dbReference type="Pfam" id="PF07589"/>
    </source>
</evidence>
<feature type="domain" description="Ice-binding protein C-terminal" evidence="2">
    <location>
        <begin position="226"/>
        <end position="249"/>
    </location>
</feature>
<evidence type="ECO:0000313" key="3">
    <source>
        <dbReference type="EMBL" id="TRW14323.1"/>
    </source>
</evidence>
<evidence type="ECO:0000313" key="4">
    <source>
        <dbReference type="Proteomes" id="UP000317894"/>
    </source>
</evidence>
<sequence length="255" mass="25766">MKIKLLLAAALLGTAAPSAALTFVFAKASGGVTSSAFLNATAGGRTLQATGNRYTVAPTALTNVSQFTGTAAVSQSSSLTVGGVGVNSEQSIGGFPAGAGGNAPEQVDTDGTTNEVLRIALLNPSLGSIRINSVTLSSVDPDDTFRIYTLGAGGALNVIAFGGDIAGTGVNAFTGGTATYLSGSGTNQQWRITFAPFSTPSDVFYLTARKDSADGYRVTSIDASIVPEPATWALLIGGFSMVGLASRRRRISVTA</sequence>
<keyword evidence="1" id="KW-0732">Signal</keyword>
<evidence type="ECO:0000256" key="1">
    <source>
        <dbReference type="SAM" id="SignalP"/>
    </source>
</evidence>
<feature type="chain" id="PRO_5022016678" evidence="1">
    <location>
        <begin position="21"/>
        <end position="255"/>
    </location>
</feature>
<dbReference type="AlphaFoldDB" id="A0A552U7Y2"/>
<dbReference type="EMBL" id="VJWA01000002">
    <property type="protein sequence ID" value="TRW14323.1"/>
    <property type="molecule type" value="Genomic_DNA"/>
</dbReference>
<dbReference type="InterPro" id="IPR013424">
    <property type="entry name" value="Ice-binding_C"/>
</dbReference>
<gene>
    <name evidence="3" type="ORF">FMM06_11460</name>
</gene>
<dbReference type="Pfam" id="PF07589">
    <property type="entry name" value="PEP-CTERM"/>
    <property type="match status" value="1"/>
</dbReference>
<dbReference type="OrthoDB" id="8775303at2"/>
<organism evidence="3 4">
    <name type="scientific">Glacieibacterium frigidum</name>
    <dbReference type="NCBI Taxonomy" id="2593303"/>
    <lineage>
        <taxon>Bacteria</taxon>
        <taxon>Pseudomonadati</taxon>
        <taxon>Pseudomonadota</taxon>
        <taxon>Alphaproteobacteria</taxon>
        <taxon>Sphingomonadales</taxon>
        <taxon>Sphingosinicellaceae</taxon>
        <taxon>Glacieibacterium</taxon>
    </lineage>
</organism>